<dbReference type="InterPro" id="IPR001345">
    <property type="entry name" value="PG/BPGM_mutase_AS"/>
</dbReference>
<feature type="active site" description="Proton donor/acceptor" evidence="2">
    <location>
        <position position="83"/>
    </location>
</feature>
<dbReference type="EMBL" id="UARK01000035">
    <property type="protein sequence ID" value="SPW33937.1"/>
    <property type="molecule type" value="Genomic_DNA"/>
</dbReference>
<evidence type="ECO:0000313" key="5">
    <source>
        <dbReference type="Proteomes" id="UP000249886"/>
    </source>
</evidence>
<dbReference type="InterPro" id="IPR051695">
    <property type="entry name" value="Phosphoglycerate_Mutase"/>
</dbReference>
<name>A0A6H9XFT6_9CORY</name>
<evidence type="ECO:0000256" key="3">
    <source>
        <dbReference type="PIRSR" id="PIRSR613078-2"/>
    </source>
</evidence>
<dbReference type="Gene3D" id="3.40.50.1240">
    <property type="entry name" value="Phosphoglycerate mutase-like"/>
    <property type="match status" value="1"/>
</dbReference>
<dbReference type="GO" id="GO:0045820">
    <property type="term" value="P:negative regulation of glycolytic process"/>
    <property type="evidence" value="ECO:0007669"/>
    <property type="project" value="TreeGrafter"/>
</dbReference>
<gene>
    <name evidence="4" type="ORF">NCTC10254_02475</name>
</gene>
<dbReference type="PANTHER" id="PTHR46517:SF1">
    <property type="entry name" value="FRUCTOSE-2,6-BISPHOSPHATASE TIGAR"/>
    <property type="match status" value="1"/>
</dbReference>
<reference evidence="4 5" key="1">
    <citation type="submission" date="2018-06" db="EMBL/GenBank/DDBJ databases">
        <authorList>
            <consortium name="Pathogen Informatics"/>
            <person name="Doyle S."/>
        </authorList>
    </citation>
    <scope>NUCLEOTIDE SEQUENCE [LARGE SCALE GENOMIC DNA]</scope>
    <source>
        <strain evidence="4 5">NCTC10254</strain>
    </source>
</reference>
<keyword evidence="1" id="KW-0378">Hydrolase</keyword>
<protein>
    <submittedName>
        <fullName evidence="4">Fructose-2,6-bisphosphatase</fullName>
    </submittedName>
</protein>
<dbReference type="Pfam" id="PF00300">
    <property type="entry name" value="His_Phos_1"/>
    <property type="match status" value="1"/>
</dbReference>
<dbReference type="PANTHER" id="PTHR46517">
    <property type="entry name" value="FRUCTOSE-2,6-BISPHOSPHATASE TIGAR"/>
    <property type="match status" value="1"/>
</dbReference>
<dbReference type="GO" id="GO:0004331">
    <property type="term" value="F:fructose-2,6-bisphosphate 2-phosphatase activity"/>
    <property type="evidence" value="ECO:0007669"/>
    <property type="project" value="TreeGrafter"/>
</dbReference>
<evidence type="ECO:0000256" key="2">
    <source>
        <dbReference type="PIRSR" id="PIRSR613078-1"/>
    </source>
</evidence>
<dbReference type="Proteomes" id="UP000249886">
    <property type="component" value="Unassembled WGS sequence"/>
</dbReference>
<organism evidence="4 5">
    <name type="scientific">Corynebacterium matruchotii</name>
    <dbReference type="NCBI Taxonomy" id="43768"/>
    <lineage>
        <taxon>Bacteria</taxon>
        <taxon>Bacillati</taxon>
        <taxon>Actinomycetota</taxon>
        <taxon>Actinomycetes</taxon>
        <taxon>Mycobacteriales</taxon>
        <taxon>Corynebacteriaceae</taxon>
        <taxon>Corynebacterium</taxon>
    </lineage>
</organism>
<dbReference type="SUPFAM" id="SSF53254">
    <property type="entry name" value="Phosphoglycerate mutase-like"/>
    <property type="match status" value="1"/>
</dbReference>
<dbReference type="PROSITE" id="PS00175">
    <property type="entry name" value="PG_MUTASE"/>
    <property type="match status" value="1"/>
</dbReference>
<sequence length="227" mass="25299">MTRRLIMLRHGQTDYNATRRMQGHLNTKLSPVGFEQAAAAADFLTNKNIIKIVSSDLDRAFDTATVIGQRLNLPVEKDERLRETHLGLWQSRSHDEVDQLYPGMRALWRHDATWAPPGGESRVEVARRARPVVTELMQSLADWDSATVLLVAHGGIISALTSNLLELQVRQYPLFSGLGNACGSQLTARPRWSAAEDREQLTPPEFSPATVADAQWYLDGWNIGVSA</sequence>
<accession>A0A6H9XFT6</accession>
<dbReference type="RefSeq" id="WP_005526059.1">
    <property type="nucleotide sequence ID" value="NZ_CP050134.2"/>
</dbReference>
<dbReference type="SMART" id="SM00855">
    <property type="entry name" value="PGAM"/>
    <property type="match status" value="1"/>
</dbReference>
<feature type="binding site" evidence="3">
    <location>
        <begin position="9"/>
        <end position="16"/>
    </location>
    <ligand>
        <name>substrate</name>
    </ligand>
</feature>
<dbReference type="GO" id="GO:0043456">
    <property type="term" value="P:regulation of pentose-phosphate shunt"/>
    <property type="evidence" value="ECO:0007669"/>
    <property type="project" value="TreeGrafter"/>
</dbReference>
<dbReference type="GO" id="GO:0005829">
    <property type="term" value="C:cytosol"/>
    <property type="evidence" value="ECO:0007669"/>
    <property type="project" value="TreeGrafter"/>
</dbReference>
<feature type="active site" description="Tele-phosphohistidine intermediate" evidence="2">
    <location>
        <position position="10"/>
    </location>
</feature>
<evidence type="ECO:0000256" key="1">
    <source>
        <dbReference type="ARBA" id="ARBA00022801"/>
    </source>
</evidence>
<dbReference type="GeneID" id="84574453"/>
<dbReference type="AlphaFoldDB" id="A0A6H9XFT6"/>
<dbReference type="InterPro" id="IPR013078">
    <property type="entry name" value="His_Pase_superF_clade-1"/>
</dbReference>
<dbReference type="InterPro" id="IPR029033">
    <property type="entry name" value="His_PPase_superfam"/>
</dbReference>
<comment type="caution">
    <text evidence="4">The sequence shown here is derived from an EMBL/GenBank/DDBJ whole genome shotgun (WGS) entry which is preliminary data.</text>
</comment>
<evidence type="ECO:0000313" key="4">
    <source>
        <dbReference type="EMBL" id="SPW33937.1"/>
    </source>
</evidence>
<dbReference type="CDD" id="cd07067">
    <property type="entry name" value="HP_PGM_like"/>
    <property type="match status" value="1"/>
</dbReference>
<feature type="binding site" evidence="3">
    <location>
        <position position="59"/>
    </location>
    <ligand>
        <name>substrate</name>
    </ligand>
</feature>
<proteinExistence type="predicted"/>